<feature type="region of interest" description="Disordered" evidence="7">
    <location>
        <begin position="296"/>
        <end position="322"/>
    </location>
</feature>
<dbReference type="GO" id="GO:0005789">
    <property type="term" value="C:endoplasmic reticulum membrane"/>
    <property type="evidence" value="ECO:0007669"/>
    <property type="project" value="InterPro"/>
</dbReference>
<feature type="transmembrane region" description="Helical" evidence="8">
    <location>
        <begin position="181"/>
        <end position="205"/>
    </location>
</feature>
<evidence type="ECO:0000256" key="1">
    <source>
        <dbReference type="ARBA" id="ARBA00004141"/>
    </source>
</evidence>
<evidence type="ECO:0000256" key="6">
    <source>
        <dbReference type="ARBA" id="ARBA00023180"/>
    </source>
</evidence>
<dbReference type="AlphaFoldDB" id="A0A6H5IGC6"/>
<sequence length="330" mass="37756">MKTWFGVVKEGGGGPTFHHHNNRMPVKGDANLIYDALFFGTILIGFLLIFPGVRKEKLSTFITVLLLILTGSTIKVSMDGSAWQTSTTDFVDFANSPYLDNMEIAGHIGLFHINITLKTGHLKNVDGDFEYNERFYWTYPHSMKIQREQVLLEGMPFPIVSLAGYFVLHDGFSWGRVYREAGYYAAVMLWVSAASWCILIASVVMVPHLSPFVMIVTGLCMMMANFVYWFNLPDDLFVAWVENHRLHFYFGWNYWLQLIVGGICIFVGILFMCATSIFGWAFSTTLEVNHKAPYDRHTSNNRSEHVRSKSEPRAAEEESQQEFIRVVERV</sequence>
<proteinExistence type="inferred from homology"/>
<keyword evidence="5 8" id="KW-0472">Membrane</keyword>
<evidence type="ECO:0008006" key="11">
    <source>
        <dbReference type="Google" id="ProtNLM"/>
    </source>
</evidence>
<keyword evidence="6" id="KW-0325">Glycoprotein</keyword>
<keyword evidence="3 8" id="KW-0812">Transmembrane</keyword>
<feature type="transmembrane region" description="Helical" evidence="8">
    <location>
        <begin position="32"/>
        <end position="52"/>
    </location>
</feature>
<keyword evidence="4 8" id="KW-1133">Transmembrane helix</keyword>
<keyword evidence="10" id="KW-1185">Reference proteome</keyword>
<reference evidence="9 10" key="1">
    <citation type="submission" date="2020-02" db="EMBL/GenBank/DDBJ databases">
        <authorList>
            <person name="Ferguson B K."/>
        </authorList>
    </citation>
    <scope>NUCLEOTIDE SEQUENCE [LARGE SCALE GENOMIC DNA]</scope>
</reference>
<accession>A0A6H5IGC6</accession>
<dbReference type="PANTHER" id="PTHR31158:SF10">
    <property type="entry name" value="LD27791P"/>
    <property type="match status" value="1"/>
</dbReference>
<dbReference type="Proteomes" id="UP000479190">
    <property type="component" value="Unassembled WGS sequence"/>
</dbReference>
<evidence type="ECO:0000256" key="4">
    <source>
        <dbReference type="ARBA" id="ARBA00022989"/>
    </source>
</evidence>
<feature type="transmembrane region" description="Helical" evidence="8">
    <location>
        <begin position="212"/>
        <end position="230"/>
    </location>
</feature>
<name>A0A6H5IGC6_9HYME</name>
<protein>
    <recommendedName>
        <fullName evidence="11">Dual oxidase maturation factor 1</fullName>
    </recommendedName>
</protein>
<evidence type="ECO:0000313" key="9">
    <source>
        <dbReference type="EMBL" id="CAB0035652.1"/>
    </source>
</evidence>
<feature type="compositionally biased region" description="Basic and acidic residues" evidence="7">
    <location>
        <begin position="296"/>
        <end position="316"/>
    </location>
</feature>
<feature type="transmembrane region" description="Helical" evidence="8">
    <location>
        <begin position="150"/>
        <end position="169"/>
    </location>
</feature>
<evidence type="ECO:0000256" key="3">
    <source>
        <dbReference type="ARBA" id="ARBA00022692"/>
    </source>
</evidence>
<comment type="subcellular location">
    <subcellularLocation>
        <location evidence="1">Membrane</location>
        <topology evidence="1">Multi-pass membrane protein</topology>
    </subcellularLocation>
</comment>
<dbReference type="OrthoDB" id="10042652at2759"/>
<evidence type="ECO:0000256" key="8">
    <source>
        <dbReference type="SAM" id="Phobius"/>
    </source>
</evidence>
<gene>
    <name evidence="9" type="ORF">TBRA_LOCUS7540</name>
</gene>
<dbReference type="PANTHER" id="PTHR31158">
    <property type="entry name" value="DUAL OXIDASE 2"/>
    <property type="match status" value="1"/>
</dbReference>
<evidence type="ECO:0000256" key="7">
    <source>
        <dbReference type="SAM" id="MobiDB-lite"/>
    </source>
</evidence>
<evidence type="ECO:0000313" key="10">
    <source>
        <dbReference type="Proteomes" id="UP000479190"/>
    </source>
</evidence>
<comment type="similarity">
    <text evidence="2">Belongs to the DUOXA family.</text>
</comment>
<dbReference type="Pfam" id="PF10204">
    <property type="entry name" value="DuoxA"/>
    <property type="match status" value="1"/>
</dbReference>
<organism evidence="9 10">
    <name type="scientific">Trichogramma brassicae</name>
    <dbReference type="NCBI Taxonomy" id="86971"/>
    <lineage>
        <taxon>Eukaryota</taxon>
        <taxon>Metazoa</taxon>
        <taxon>Ecdysozoa</taxon>
        <taxon>Arthropoda</taxon>
        <taxon>Hexapoda</taxon>
        <taxon>Insecta</taxon>
        <taxon>Pterygota</taxon>
        <taxon>Neoptera</taxon>
        <taxon>Endopterygota</taxon>
        <taxon>Hymenoptera</taxon>
        <taxon>Apocrita</taxon>
        <taxon>Proctotrupomorpha</taxon>
        <taxon>Chalcidoidea</taxon>
        <taxon>Trichogrammatidae</taxon>
        <taxon>Trichogramma</taxon>
    </lineage>
</organism>
<evidence type="ECO:0000256" key="5">
    <source>
        <dbReference type="ARBA" id="ARBA00023136"/>
    </source>
</evidence>
<dbReference type="GO" id="GO:0015031">
    <property type="term" value="P:protein transport"/>
    <property type="evidence" value="ECO:0007669"/>
    <property type="project" value="InterPro"/>
</dbReference>
<feature type="transmembrane region" description="Helical" evidence="8">
    <location>
        <begin position="254"/>
        <end position="282"/>
    </location>
</feature>
<evidence type="ECO:0000256" key="2">
    <source>
        <dbReference type="ARBA" id="ARBA00009816"/>
    </source>
</evidence>
<dbReference type="InterPro" id="IPR018469">
    <property type="entry name" value="Dual_oxidase_maturation_fac"/>
</dbReference>
<dbReference type="EMBL" id="CADCXV010000795">
    <property type="protein sequence ID" value="CAB0035652.1"/>
    <property type="molecule type" value="Genomic_DNA"/>
</dbReference>